<keyword evidence="4" id="KW-1185">Reference proteome</keyword>
<keyword evidence="1" id="KW-0732">Signal</keyword>
<name>A0A1Q2M103_9GAMM</name>
<dbReference type="PROSITE" id="PS51257">
    <property type="entry name" value="PROKAR_LIPOPROTEIN"/>
    <property type="match status" value="1"/>
</dbReference>
<sequence>MMTRVALLAVLFTSLTGCVSINVTETGQSGYSKSCKRTAYLVQSGSLRSAGALESYRAAYAEQVEDFDGQVLTQQSPSAVLHSSQSGAEVLMLTRFPCESRAKAFWRSQGNAELAVLREQAGDLTVAVYERGLHVNF</sequence>
<evidence type="ECO:0000256" key="1">
    <source>
        <dbReference type="SAM" id="SignalP"/>
    </source>
</evidence>
<proteinExistence type="predicted"/>
<feature type="signal peptide" evidence="1">
    <location>
        <begin position="1"/>
        <end position="21"/>
    </location>
</feature>
<evidence type="ECO:0000313" key="4">
    <source>
        <dbReference type="Proteomes" id="UP000188219"/>
    </source>
</evidence>
<reference evidence="3" key="1">
    <citation type="submission" date="2017-02" db="EMBL/GenBank/DDBJ databases">
        <title>Genome of Microbulbifer agarilyticus GP101.</title>
        <authorList>
            <person name="Jung J."/>
            <person name="Bae S.S."/>
            <person name="Baek K."/>
        </authorList>
    </citation>
    <scope>NUCLEOTIDE SEQUENCE [LARGE SCALE GENOMIC DNA]</scope>
    <source>
        <strain evidence="3">GP101</strain>
    </source>
</reference>
<dbReference type="AlphaFoldDB" id="A0A1Q2M103"/>
<dbReference type="STRING" id="260552.Mag101_00740"/>
<dbReference type="Proteomes" id="UP000188219">
    <property type="component" value="Chromosome"/>
</dbReference>
<dbReference type="InterPro" id="IPR011008">
    <property type="entry name" value="Dimeric_a/b-barrel"/>
</dbReference>
<dbReference type="Pfam" id="PF07045">
    <property type="entry name" value="DUF1330"/>
    <property type="match status" value="1"/>
</dbReference>
<accession>A0A1Q2M103</accession>
<dbReference type="EMBL" id="CP019650">
    <property type="protein sequence ID" value="AQQ66336.1"/>
    <property type="molecule type" value="Genomic_DNA"/>
</dbReference>
<evidence type="ECO:0000313" key="3">
    <source>
        <dbReference type="EMBL" id="AQQ66336.1"/>
    </source>
</evidence>
<dbReference type="RefSeq" id="WP_077399391.1">
    <property type="nucleotide sequence ID" value="NZ_CP019650.1"/>
</dbReference>
<dbReference type="SUPFAM" id="SSF54909">
    <property type="entry name" value="Dimeric alpha+beta barrel"/>
    <property type="match status" value="1"/>
</dbReference>
<feature type="domain" description="DUF1330" evidence="2">
    <location>
        <begin position="38"/>
        <end position="128"/>
    </location>
</feature>
<dbReference type="KEGG" id="maga:Mag101_00740"/>
<feature type="chain" id="PRO_5012862909" description="DUF1330 domain-containing protein" evidence="1">
    <location>
        <begin position="22"/>
        <end position="137"/>
    </location>
</feature>
<dbReference type="OrthoDB" id="9806380at2"/>
<protein>
    <recommendedName>
        <fullName evidence="2">DUF1330 domain-containing protein</fullName>
    </recommendedName>
</protein>
<dbReference type="Gene3D" id="3.30.70.100">
    <property type="match status" value="1"/>
</dbReference>
<gene>
    <name evidence="3" type="ORF">Mag101_00740</name>
</gene>
<organism evidence="3 4">
    <name type="scientific">Microbulbifer agarilyticus</name>
    <dbReference type="NCBI Taxonomy" id="260552"/>
    <lineage>
        <taxon>Bacteria</taxon>
        <taxon>Pseudomonadati</taxon>
        <taxon>Pseudomonadota</taxon>
        <taxon>Gammaproteobacteria</taxon>
        <taxon>Cellvibrionales</taxon>
        <taxon>Microbulbiferaceae</taxon>
        <taxon>Microbulbifer</taxon>
    </lineage>
</organism>
<dbReference type="InterPro" id="IPR010753">
    <property type="entry name" value="DUF1330"/>
</dbReference>
<evidence type="ECO:0000259" key="2">
    <source>
        <dbReference type="Pfam" id="PF07045"/>
    </source>
</evidence>